<feature type="domain" description="Polysaccharide pyruvyl transferase" evidence="1">
    <location>
        <begin position="107"/>
        <end position="267"/>
    </location>
</feature>
<dbReference type="GO" id="GO:0016740">
    <property type="term" value="F:transferase activity"/>
    <property type="evidence" value="ECO:0007669"/>
    <property type="project" value="UniProtKB-KW"/>
</dbReference>
<dbReference type="Pfam" id="PF04230">
    <property type="entry name" value="PS_pyruv_trans"/>
    <property type="match status" value="1"/>
</dbReference>
<keyword evidence="2" id="KW-0808">Transferase</keyword>
<gene>
    <name evidence="2" type="ORF">A7A08_00213</name>
</gene>
<dbReference type="STRING" id="1177755.A7A08_00213"/>
<evidence type="ECO:0000259" key="1">
    <source>
        <dbReference type="Pfam" id="PF04230"/>
    </source>
</evidence>
<organism evidence="2 3">
    <name type="scientific">Methyloligella halotolerans</name>
    <dbReference type="NCBI Taxonomy" id="1177755"/>
    <lineage>
        <taxon>Bacteria</taxon>
        <taxon>Pseudomonadati</taxon>
        <taxon>Pseudomonadota</taxon>
        <taxon>Alphaproteobacteria</taxon>
        <taxon>Hyphomicrobiales</taxon>
        <taxon>Hyphomicrobiaceae</taxon>
        <taxon>Methyloligella</taxon>
    </lineage>
</organism>
<protein>
    <submittedName>
        <fullName evidence="2">Polysaccharide pyruvyl transferase</fullName>
    </submittedName>
</protein>
<dbReference type="PANTHER" id="PTHR36836">
    <property type="entry name" value="COLANIC ACID BIOSYNTHESIS PROTEIN WCAK"/>
    <property type="match status" value="1"/>
</dbReference>
<dbReference type="PANTHER" id="PTHR36836:SF1">
    <property type="entry name" value="COLANIC ACID BIOSYNTHESIS PROTEIN WCAK"/>
    <property type="match status" value="1"/>
</dbReference>
<name>A0A1E2S1X2_9HYPH</name>
<dbReference type="InterPro" id="IPR007345">
    <property type="entry name" value="Polysacch_pyruvyl_Trfase"/>
</dbReference>
<reference evidence="2 3" key="1">
    <citation type="submission" date="2016-07" db="EMBL/GenBank/DDBJ databases">
        <title>Draft genome sequence of Methyloligella halotolerans C2T (VKM B-2706T=CCUG 61687T=DSM 25045T), a halotolerant polyhydroxybutyrate accumulating methylotroph.</title>
        <authorList>
            <person name="Vasilenko O.V."/>
            <person name="Doronina N.V."/>
            <person name="Poroshina M.N."/>
            <person name="Tarlachkov S.V."/>
            <person name="Trotsenko Y.A."/>
        </authorList>
    </citation>
    <scope>NUCLEOTIDE SEQUENCE [LARGE SCALE GENOMIC DNA]</scope>
    <source>
        <strain evidence="2 3">VKM B-2706</strain>
    </source>
</reference>
<sequence length="340" mass="37347">MPPTLRAVLVNDTAAKGHHGCTLVNRQLAQLAGEAGIEISRTMPLTAAWDALTETGPDMLLVNGEGTLHHDTKGSRAIAGIGRAATRTGHPAFLINSICQALPPAVGEALKGFRGVWARDRQSQRSFTEFGIEAGYAPDLTLTYEAPSRSRTADLLFITDSSMSGETNALFRLSTETPGSRFLPLRSHPPRDRGITDRDTLRYRMKRAIARAHPDPVYRARYRNIVEDFEDLIALLQEQAGFLLAGRFHAVCIALDLGIPFFAIPTNSWKVEALLEEIGLSHRMLPSAEAFAQRAASLPPSRIAPFSQEEHAAIGRFKTMARRENGLMFQTIAASVRRPR</sequence>
<dbReference type="EMBL" id="MASI01000001">
    <property type="protein sequence ID" value="ODA68390.1"/>
    <property type="molecule type" value="Genomic_DNA"/>
</dbReference>
<comment type="caution">
    <text evidence="2">The sequence shown here is derived from an EMBL/GenBank/DDBJ whole genome shotgun (WGS) entry which is preliminary data.</text>
</comment>
<dbReference type="Proteomes" id="UP000095087">
    <property type="component" value="Unassembled WGS sequence"/>
</dbReference>
<proteinExistence type="predicted"/>
<dbReference type="RefSeq" id="WP_069093703.1">
    <property type="nucleotide sequence ID" value="NZ_MASI01000001.1"/>
</dbReference>
<evidence type="ECO:0000313" key="3">
    <source>
        <dbReference type="Proteomes" id="UP000095087"/>
    </source>
</evidence>
<accession>A0A1E2S1X2</accession>
<dbReference type="OrthoDB" id="1123495at2"/>
<dbReference type="AlphaFoldDB" id="A0A1E2S1X2"/>
<evidence type="ECO:0000313" key="2">
    <source>
        <dbReference type="EMBL" id="ODA68390.1"/>
    </source>
</evidence>
<keyword evidence="3" id="KW-1185">Reference proteome</keyword>